<evidence type="ECO:0000259" key="6">
    <source>
        <dbReference type="PROSITE" id="PS50089"/>
    </source>
</evidence>
<dbReference type="SMART" id="SM00184">
    <property type="entry name" value="RING"/>
    <property type="match status" value="1"/>
</dbReference>
<name>A0ABR3IPW6_9AGAR</name>
<dbReference type="CDD" id="cd16449">
    <property type="entry name" value="RING-HC"/>
    <property type="match status" value="1"/>
</dbReference>
<protein>
    <recommendedName>
        <fullName evidence="6">RING-type domain-containing protein</fullName>
    </recommendedName>
</protein>
<evidence type="ECO:0000313" key="8">
    <source>
        <dbReference type="Proteomes" id="UP001556367"/>
    </source>
</evidence>
<feature type="compositionally biased region" description="Low complexity" evidence="5">
    <location>
        <begin position="19"/>
        <end position="40"/>
    </location>
</feature>
<evidence type="ECO:0000256" key="5">
    <source>
        <dbReference type="SAM" id="MobiDB-lite"/>
    </source>
</evidence>
<feature type="compositionally biased region" description="Acidic residues" evidence="5">
    <location>
        <begin position="68"/>
        <end position="78"/>
    </location>
</feature>
<feature type="compositionally biased region" description="Low complexity" evidence="5">
    <location>
        <begin position="137"/>
        <end position="151"/>
    </location>
</feature>
<reference evidence="8" key="1">
    <citation type="submission" date="2024-06" db="EMBL/GenBank/DDBJ databases">
        <title>Multi-omics analyses provide insights into the biosynthesis of the anticancer antibiotic pleurotin in Hohenbuehelia grisea.</title>
        <authorList>
            <person name="Weaver J.A."/>
            <person name="Alberti F."/>
        </authorList>
    </citation>
    <scope>NUCLEOTIDE SEQUENCE [LARGE SCALE GENOMIC DNA]</scope>
    <source>
        <strain evidence="8">T-177</strain>
    </source>
</reference>
<keyword evidence="8" id="KW-1185">Reference proteome</keyword>
<dbReference type="Gene3D" id="3.30.40.10">
    <property type="entry name" value="Zinc/RING finger domain, C3HC4 (zinc finger)"/>
    <property type="match status" value="1"/>
</dbReference>
<evidence type="ECO:0000256" key="3">
    <source>
        <dbReference type="ARBA" id="ARBA00022833"/>
    </source>
</evidence>
<dbReference type="EMBL" id="JASNQZ010000018">
    <property type="protein sequence ID" value="KAL0945340.1"/>
    <property type="molecule type" value="Genomic_DNA"/>
</dbReference>
<feature type="compositionally biased region" description="Low complexity" evidence="5">
    <location>
        <begin position="256"/>
        <end position="272"/>
    </location>
</feature>
<feature type="compositionally biased region" description="Low complexity" evidence="5">
    <location>
        <begin position="183"/>
        <end position="193"/>
    </location>
</feature>
<keyword evidence="3" id="KW-0862">Zinc</keyword>
<dbReference type="Proteomes" id="UP001556367">
    <property type="component" value="Unassembled WGS sequence"/>
</dbReference>
<accession>A0ABR3IPW6</accession>
<keyword evidence="2 4" id="KW-0863">Zinc-finger</keyword>
<evidence type="ECO:0000256" key="1">
    <source>
        <dbReference type="ARBA" id="ARBA00022723"/>
    </source>
</evidence>
<feature type="region of interest" description="Disordered" evidence="5">
    <location>
        <begin position="1"/>
        <end position="193"/>
    </location>
</feature>
<dbReference type="InterPro" id="IPR049627">
    <property type="entry name" value="SLX8"/>
</dbReference>
<feature type="compositionally biased region" description="Basic and acidic residues" evidence="5">
    <location>
        <begin position="55"/>
        <end position="67"/>
    </location>
</feature>
<evidence type="ECO:0000313" key="7">
    <source>
        <dbReference type="EMBL" id="KAL0945340.1"/>
    </source>
</evidence>
<dbReference type="SUPFAM" id="SSF57850">
    <property type="entry name" value="RING/U-box"/>
    <property type="match status" value="1"/>
</dbReference>
<proteinExistence type="predicted"/>
<dbReference type="PANTHER" id="PTHR47094:SF1">
    <property type="entry name" value="RING-TYPE E3 UBIQUITIN TRANSFERASE"/>
    <property type="match status" value="1"/>
</dbReference>
<comment type="caution">
    <text evidence="7">The sequence shown here is derived from an EMBL/GenBank/DDBJ whole genome shotgun (WGS) entry which is preliminary data.</text>
</comment>
<feature type="region of interest" description="Disordered" evidence="5">
    <location>
        <begin position="245"/>
        <end position="283"/>
    </location>
</feature>
<feature type="compositionally biased region" description="Basic and acidic residues" evidence="5">
    <location>
        <begin position="108"/>
        <end position="120"/>
    </location>
</feature>
<gene>
    <name evidence="7" type="ORF">HGRIS_000838</name>
</gene>
<feature type="compositionally biased region" description="Polar residues" evidence="5">
    <location>
        <begin position="246"/>
        <end position="255"/>
    </location>
</feature>
<feature type="compositionally biased region" description="Polar residues" evidence="5">
    <location>
        <begin position="152"/>
        <end position="164"/>
    </location>
</feature>
<feature type="compositionally biased region" description="Acidic residues" evidence="5">
    <location>
        <begin position="121"/>
        <end position="130"/>
    </location>
</feature>
<evidence type="ECO:0000256" key="4">
    <source>
        <dbReference type="PROSITE-ProRule" id="PRU00175"/>
    </source>
</evidence>
<dbReference type="InterPro" id="IPR018957">
    <property type="entry name" value="Znf_C3HC4_RING-type"/>
</dbReference>
<sequence>MSEEFPLPAPTTSRNRTPRSLTSRSGSRASSVHTSNSRGSSRSRSRRTTPAPAHPSERLLHHAHPLDEDMVDELDPSSDSDSGSRPAKRRRLDVEEEEEVNEQLEATQPRKDKGKGKMREEEEPELEYWDSDQVVEGPSYSGAGPSSSWHSLTNTTHRAYNLNQYDDLHPNAASSSAHEPRSHSPTSSSSLTRLLNPENVELNFPSGSGARHSDYNSAVKFSASPPPLPVHISLLSPEILSRLLPDSSTQQSPFGSPSQAESSPSSQIPPSQMTIADSPEAEPEPNLLSAYTCPICFSPPTNATLTPCGHVCCGSCLFAAVKAGIQRSANAMADQSAMCPVCRATIPGWDGKGAGVIGLKVRAAFSF</sequence>
<dbReference type="Pfam" id="PF00097">
    <property type="entry name" value="zf-C3HC4"/>
    <property type="match status" value="1"/>
</dbReference>
<keyword evidence="1" id="KW-0479">Metal-binding</keyword>
<dbReference type="InterPro" id="IPR013083">
    <property type="entry name" value="Znf_RING/FYVE/PHD"/>
</dbReference>
<dbReference type="PANTHER" id="PTHR47094">
    <property type="entry name" value="ELFLESS, ISOFORM B"/>
    <property type="match status" value="1"/>
</dbReference>
<feature type="domain" description="RING-type" evidence="6">
    <location>
        <begin position="293"/>
        <end position="343"/>
    </location>
</feature>
<organism evidence="7 8">
    <name type="scientific">Hohenbuehelia grisea</name>
    <dbReference type="NCBI Taxonomy" id="104357"/>
    <lineage>
        <taxon>Eukaryota</taxon>
        <taxon>Fungi</taxon>
        <taxon>Dikarya</taxon>
        <taxon>Basidiomycota</taxon>
        <taxon>Agaricomycotina</taxon>
        <taxon>Agaricomycetes</taxon>
        <taxon>Agaricomycetidae</taxon>
        <taxon>Agaricales</taxon>
        <taxon>Pleurotineae</taxon>
        <taxon>Pleurotaceae</taxon>
        <taxon>Hohenbuehelia</taxon>
    </lineage>
</organism>
<dbReference type="PROSITE" id="PS50089">
    <property type="entry name" value="ZF_RING_2"/>
    <property type="match status" value="1"/>
</dbReference>
<dbReference type="InterPro" id="IPR001841">
    <property type="entry name" value="Znf_RING"/>
</dbReference>
<evidence type="ECO:0000256" key="2">
    <source>
        <dbReference type="ARBA" id="ARBA00022771"/>
    </source>
</evidence>